<evidence type="ECO:0000313" key="7">
    <source>
        <dbReference type="EMBL" id="KAF2489797.1"/>
    </source>
</evidence>
<dbReference type="AlphaFoldDB" id="A0A6A6QE92"/>
<dbReference type="PANTHER" id="PTHR23235">
    <property type="entry name" value="KRUEPPEL-LIKE TRANSCRIPTION FACTOR"/>
    <property type="match status" value="1"/>
</dbReference>
<dbReference type="GO" id="GO:0000981">
    <property type="term" value="F:DNA-binding transcription factor activity, RNA polymerase II-specific"/>
    <property type="evidence" value="ECO:0007669"/>
    <property type="project" value="TreeGrafter"/>
</dbReference>
<evidence type="ECO:0000259" key="6">
    <source>
        <dbReference type="PROSITE" id="PS50157"/>
    </source>
</evidence>
<dbReference type="OrthoDB" id="3939438at2759"/>
<dbReference type="SUPFAM" id="SSF57667">
    <property type="entry name" value="beta-beta-alpha zinc fingers"/>
    <property type="match status" value="1"/>
</dbReference>
<evidence type="ECO:0000256" key="1">
    <source>
        <dbReference type="ARBA" id="ARBA00022723"/>
    </source>
</evidence>
<organism evidence="7 8">
    <name type="scientific">Lophium mytilinum</name>
    <dbReference type="NCBI Taxonomy" id="390894"/>
    <lineage>
        <taxon>Eukaryota</taxon>
        <taxon>Fungi</taxon>
        <taxon>Dikarya</taxon>
        <taxon>Ascomycota</taxon>
        <taxon>Pezizomycotina</taxon>
        <taxon>Dothideomycetes</taxon>
        <taxon>Pleosporomycetidae</taxon>
        <taxon>Mytilinidiales</taxon>
        <taxon>Mytilinidiaceae</taxon>
        <taxon>Lophium</taxon>
    </lineage>
</organism>
<evidence type="ECO:0000256" key="5">
    <source>
        <dbReference type="SAM" id="MobiDB-lite"/>
    </source>
</evidence>
<keyword evidence="1" id="KW-0479">Metal-binding</keyword>
<evidence type="ECO:0000256" key="4">
    <source>
        <dbReference type="PROSITE-ProRule" id="PRU00042"/>
    </source>
</evidence>
<evidence type="ECO:0000256" key="3">
    <source>
        <dbReference type="ARBA" id="ARBA00022833"/>
    </source>
</evidence>
<name>A0A6A6QE92_9PEZI</name>
<evidence type="ECO:0000313" key="8">
    <source>
        <dbReference type="Proteomes" id="UP000799750"/>
    </source>
</evidence>
<protein>
    <recommendedName>
        <fullName evidence="6">C2H2-type domain-containing protein</fullName>
    </recommendedName>
</protein>
<dbReference type="GO" id="GO:0008270">
    <property type="term" value="F:zinc ion binding"/>
    <property type="evidence" value="ECO:0007669"/>
    <property type="project" value="UniProtKB-KW"/>
</dbReference>
<reference evidence="7" key="1">
    <citation type="journal article" date="2020" name="Stud. Mycol.">
        <title>101 Dothideomycetes genomes: a test case for predicting lifestyles and emergence of pathogens.</title>
        <authorList>
            <person name="Haridas S."/>
            <person name="Albert R."/>
            <person name="Binder M."/>
            <person name="Bloem J."/>
            <person name="Labutti K."/>
            <person name="Salamov A."/>
            <person name="Andreopoulos B."/>
            <person name="Baker S."/>
            <person name="Barry K."/>
            <person name="Bills G."/>
            <person name="Bluhm B."/>
            <person name="Cannon C."/>
            <person name="Castanera R."/>
            <person name="Culley D."/>
            <person name="Daum C."/>
            <person name="Ezra D."/>
            <person name="Gonzalez J."/>
            <person name="Henrissat B."/>
            <person name="Kuo A."/>
            <person name="Liang C."/>
            <person name="Lipzen A."/>
            <person name="Lutzoni F."/>
            <person name="Magnuson J."/>
            <person name="Mondo S."/>
            <person name="Nolan M."/>
            <person name="Ohm R."/>
            <person name="Pangilinan J."/>
            <person name="Park H.-J."/>
            <person name="Ramirez L."/>
            <person name="Alfaro M."/>
            <person name="Sun H."/>
            <person name="Tritt A."/>
            <person name="Yoshinaga Y."/>
            <person name="Zwiers L.-H."/>
            <person name="Turgeon B."/>
            <person name="Goodwin S."/>
            <person name="Spatafora J."/>
            <person name="Crous P."/>
            <person name="Grigoriev I."/>
        </authorList>
    </citation>
    <scope>NUCLEOTIDE SEQUENCE</scope>
    <source>
        <strain evidence="7">CBS 269.34</strain>
    </source>
</reference>
<proteinExistence type="predicted"/>
<dbReference type="GO" id="GO:0000978">
    <property type="term" value="F:RNA polymerase II cis-regulatory region sequence-specific DNA binding"/>
    <property type="evidence" value="ECO:0007669"/>
    <property type="project" value="TreeGrafter"/>
</dbReference>
<dbReference type="InterPro" id="IPR013087">
    <property type="entry name" value="Znf_C2H2_type"/>
</dbReference>
<dbReference type="Gene3D" id="3.30.160.60">
    <property type="entry name" value="Classic Zinc Finger"/>
    <property type="match status" value="2"/>
</dbReference>
<dbReference type="EMBL" id="MU004198">
    <property type="protein sequence ID" value="KAF2489797.1"/>
    <property type="molecule type" value="Genomic_DNA"/>
</dbReference>
<dbReference type="SMART" id="SM00355">
    <property type="entry name" value="ZnF_C2H2"/>
    <property type="match status" value="5"/>
</dbReference>
<evidence type="ECO:0000256" key="2">
    <source>
        <dbReference type="ARBA" id="ARBA00022771"/>
    </source>
</evidence>
<sequence>MTLSAPIPPFQGFAYVTDGSHEASQSLQNTPFVEQRLDIQYPYLNPLLAAFGAPSGDANEALSLPPFPNSGQIMNGSYSTQSHESTPPPQSLSDNGDGPSGDATPESNDLETPHLNKSILPRRNITLGDDTGFQFVSQGIIIGESQTKPTKEKTSPNANAFRCEHPGCGSGRTFKRKYELQRHMKKHTGKRMFSCPVELCDKTGSGAFYRLDKLTNHLKTAHTDDDRWQCYESGCQAGTMSFDLAKVHMDRHDRTMPKYLDNRTRAFLNAQNTSRQCLFGNCEKWLPIGEMQEHLRGHTGKERLEQISVLKRMGYDARACDVLCPVCSSKSVDHEAFALHMESHGAKGNEHAIAFSSYMKSILPEGRMPDLPRDSWKVWSISRNTSPDLVRVLEHAICPVCSSRIGKLVTERRAKDSFFYVDHYLKALEDCSEIRQVRREILRVYPEFKAHPVFYDIKPIKYQSELYSHDTVELRS</sequence>
<feature type="region of interest" description="Disordered" evidence="5">
    <location>
        <begin position="62"/>
        <end position="117"/>
    </location>
</feature>
<gene>
    <name evidence="7" type="ORF">BU16DRAFT_164602</name>
</gene>
<dbReference type="Proteomes" id="UP000799750">
    <property type="component" value="Unassembled WGS sequence"/>
</dbReference>
<feature type="domain" description="C2H2-type" evidence="6">
    <location>
        <begin position="161"/>
        <end position="192"/>
    </location>
</feature>
<dbReference type="PANTHER" id="PTHR23235:SF120">
    <property type="entry name" value="KRUPPEL-LIKE FACTOR 15"/>
    <property type="match status" value="1"/>
</dbReference>
<feature type="compositionally biased region" description="Polar residues" evidence="5">
    <location>
        <begin position="69"/>
        <end position="85"/>
    </location>
</feature>
<keyword evidence="3" id="KW-0862">Zinc</keyword>
<keyword evidence="8" id="KW-1185">Reference proteome</keyword>
<dbReference type="InterPro" id="IPR036236">
    <property type="entry name" value="Znf_C2H2_sf"/>
</dbReference>
<accession>A0A6A6QE92</accession>
<dbReference type="PROSITE" id="PS50157">
    <property type="entry name" value="ZINC_FINGER_C2H2_2"/>
    <property type="match status" value="1"/>
</dbReference>
<keyword evidence="2 4" id="KW-0863">Zinc-finger</keyword>